<dbReference type="NCBIfam" id="TIGR00377">
    <property type="entry name" value="ant_ant_sig"/>
    <property type="match status" value="1"/>
</dbReference>
<dbReference type="PROSITE" id="PS50801">
    <property type="entry name" value="STAS"/>
    <property type="match status" value="1"/>
</dbReference>
<comment type="similarity">
    <text evidence="1 2">Belongs to the anti-sigma-factor antagonist family.</text>
</comment>
<dbReference type="EMBL" id="JANYMP010000021">
    <property type="protein sequence ID" value="MCS7482015.1"/>
    <property type="molecule type" value="Genomic_DNA"/>
</dbReference>
<dbReference type="CDD" id="cd07043">
    <property type="entry name" value="STAS_anti-anti-sigma_factors"/>
    <property type="match status" value="1"/>
</dbReference>
<dbReference type="PANTHER" id="PTHR33495">
    <property type="entry name" value="ANTI-SIGMA FACTOR ANTAGONIST TM_1081-RELATED-RELATED"/>
    <property type="match status" value="1"/>
</dbReference>
<proteinExistence type="inferred from homology"/>
<evidence type="ECO:0000256" key="2">
    <source>
        <dbReference type="RuleBase" id="RU003749"/>
    </source>
</evidence>
<dbReference type="AlphaFoldDB" id="A0A9X2VSL8"/>
<evidence type="ECO:0000313" key="5">
    <source>
        <dbReference type="Proteomes" id="UP001141259"/>
    </source>
</evidence>
<dbReference type="Pfam" id="PF01740">
    <property type="entry name" value="STAS"/>
    <property type="match status" value="1"/>
</dbReference>
<reference evidence="4" key="1">
    <citation type="submission" date="2022-08" db="EMBL/GenBank/DDBJ databases">
        <authorList>
            <person name="Tistechok S."/>
            <person name="Samborskyy M."/>
            <person name="Roman I."/>
        </authorList>
    </citation>
    <scope>NUCLEOTIDE SEQUENCE</scope>
    <source>
        <strain evidence="4">DSM 103496</strain>
    </source>
</reference>
<protein>
    <recommendedName>
        <fullName evidence="2">Anti-sigma factor antagonist</fullName>
    </recommendedName>
</protein>
<dbReference type="InterPro" id="IPR002645">
    <property type="entry name" value="STAS_dom"/>
</dbReference>
<dbReference type="InterPro" id="IPR036513">
    <property type="entry name" value="STAS_dom_sf"/>
</dbReference>
<evidence type="ECO:0000256" key="1">
    <source>
        <dbReference type="ARBA" id="ARBA00009013"/>
    </source>
</evidence>
<feature type="domain" description="STAS" evidence="3">
    <location>
        <begin position="17"/>
        <end position="117"/>
    </location>
</feature>
<accession>A0A9X2VSL8</accession>
<dbReference type="GO" id="GO:0043856">
    <property type="term" value="F:anti-sigma factor antagonist activity"/>
    <property type="evidence" value="ECO:0007669"/>
    <property type="project" value="InterPro"/>
</dbReference>
<gene>
    <name evidence="4" type="ORF">NZH93_34625</name>
</gene>
<dbReference type="Proteomes" id="UP001141259">
    <property type="component" value="Unassembled WGS sequence"/>
</dbReference>
<evidence type="ECO:0000313" key="4">
    <source>
        <dbReference type="EMBL" id="MCS7482015.1"/>
    </source>
</evidence>
<dbReference type="SUPFAM" id="SSF52091">
    <property type="entry name" value="SpoIIaa-like"/>
    <property type="match status" value="1"/>
</dbReference>
<evidence type="ECO:0000259" key="3">
    <source>
        <dbReference type="PROSITE" id="PS50801"/>
    </source>
</evidence>
<dbReference type="PANTHER" id="PTHR33495:SF2">
    <property type="entry name" value="ANTI-SIGMA FACTOR ANTAGONIST TM_1081-RELATED"/>
    <property type="match status" value="1"/>
</dbReference>
<name>A0A9X2VSL8_9PSEU</name>
<comment type="caution">
    <text evidence="4">The sequence shown here is derived from an EMBL/GenBank/DDBJ whole genome shotgun (WGS) entry which is preliminary data.</text>
</comment>
<dbReference type="Gene3D" id="3.30.750.24">
    <property type="entry name" value="STAS domain"/>
    <property type="match status" value="1"/>
</dbReference>
<sequence>MGDAMSTGCSLTVRNGGVVVLSVVEEVDMATAGAVRRALHDLLDERPDTLVLDLRRVAFFGSSGISALVGAAHRADRLGVRLVVATTRRGVLRALEITGAADLVAVVASPEQAVASSVPEPRDGARIRFTQGVG</sequence>
<organism evidence="4 5">
    <name type="scientific">Umezawaea endophytica</name>
    <dbReference type="NCBI Taxonomy" id="1654476"/>
    <lineage>
        <taxon>Bacteria</taxon>
        <taxon>Bacillati</taxon>
        <taxon>Actinomycetota</taxon>
        <taxon>Actinomycetes</taxon>
        <taxon>Pseudonocardiales</taxon>
        <taxon>Pseudonocardiaceae</taxon>
        <taxon>Umezawaea</taxon>
    </lineage>
</organism>
<dbReference type="InterPro" id="IPR003658">
    <property type="entry name" value="Anti-sigma_ant"/>
</dbReference>
<keyword evidence="5" id="KW-1185">Reference proteome</keyword>
<dbReference type="RefSeq" id="WP_259627499.1">
    <property type="nucleotide sequence ID" value="NZ_JANYMP010000021.1"/>
</dbReference>